<dbReference type="AlphaFoldDB" id="A0A0F8J1V3"/>
<dbReference type="EMBL" id="JJPC01000046">
    <property type="protein sequence ID" value="KKG36170.1"/>
    <property type="molecule type" value="Genomic_DNA"/>
</dbReference>
<dbReference type="EMBL" id="JJQO01000147">
    <property type="protein sequence ID" value="KKH65057.1"/>
    <property type="molecule type" value="Genomic_DNA"/>
</dbReference>
<keyword evidence="1" id="KW-0812">Transmembrane</keyword>
<dbReference type="EMBL" id="JJPT01000146">
    <property type="protein sequence ID" value="KKG88327.1"/>
    <property type="molecule type" value="Genomic_DNA"/>
</dbReference>
<dbReference type="Proteomes" id="UP000034950">
    <property type="component" value="Unassembled WGS sequence"/>
</dbReference>
<evidence type="ECO:0000313" key="4">
    <source>
        <dbReference type="EMBL" id="KKG41465.1"/>
    </source>
</evidence>
<evidence type="ECO:0000313" key="17">
    <source>
        <dbReference type="EMBL" id="KKH65057.1"/>
    </source>
</evidence>
<evidence type="ECO:0000256" key="1">
    <source>
        <dbReference type="SAM" id="Phobius"/>
    </source>
</evidence>
<evidence type="ECO:0000313" key="14">
    <source>
        <dbReference type="EMBL" id="KKH24129.1"/>
    </source>
</evidence>
<dbReference type="EMBL" id="JJQW01000031">
    <property type="protein sequence ID" value="KKH89927.1"/>
    <property type="molecule type" value="Genomic_DNA"/>
</dbReference>
<protein>
    <submittedName>
        <fullName evidence="8">Uncharacterized protein</fullName>
    </submittedName>
</protein>
<dbReference type="Proteomes" id="UP000034820">
    <property type="component" value="Unassembled WGS sequence"/>
</dbReference>
<dbReference type="Proteomes" id="UP000034195">
    <property type="component" value="Unassembled WGS sequence"/>
</dbReference>
<evidence type="ECO:0000313" key="34">
    <source>
        <dbReference type="Proteomes" id="UP000034668"/>
    </source>
</evidence>
<keyword evidence="1" id="KW-0472">Membrane</keyword>
<dbReference type="EMBL" id="JJQS01000060">
    <property type="protein sequence ID" value="KKH75827.1"/>
    <property type="molecule type" value="Genomic_DNA"/>
</dbReference>
<evidence type="ECO:0000313" key="31">
    <source>
        <dbReference type="Proteomes" id="UP000034577"/>
    </source>
</evidence>
<keyword evidence="1" id="KW-1133">Transmembrane helix</keyword>
<evidence type="ECO:0000313" key="40">
    <source>
        <dbReference type="Proteomes" id="UP000034937"/>
    </source>
</evidence>
<evidence type="ECO:0000313" key="30">
    <source>
        <dbReference type="Proteomes" id="UP000034424"/>
    </source>
</evidence>
<evidence type="ECO:0000313" key="8">
    <source>
        <dbReference type="EMBL" id="KKG85559.1"/>
    </source>
</evidence>
<dbReference type="EMBL" id="JJQB01000076">
    <property type="protein sequence ID" value="KKH19822.1"/>
    <property type="molecule type" value="Genomic_DNA"/>
</dbReference>
<dbReference type="Proteomes" id="UP000034424">
    <property type="component" value="Unassembled WGS sequence"/>
</dbReference>
<evidence type="ECO:0000313" key="19">
    <source>
        <dbReference type="EMBL" id="KKH75827.1"/>
    </source>
</evidence>
<dbReference type="Proteomes" id="UP000034409">
    <property type="component" value="Unassembled WGS sequence"/>
</dbReference>
<dbReference type="Proteomes" id="UP000034040">
    <property type="component" value="Unassembled WGS sequence"/>
</dbReference>
<dbReference type="EMBL" id="JJOT01000053">
    <property type="protein sequence ID" value="KKG03114.1"/>
    <property type="molecule type" value="Genomic_DNA"/>
</dbReference>
<evidence type="ECO:0000313" key="6">
    <source>
        <dbReference type="EMBL" id="KKG63016.1"/>
    </source>
</evidence>
<dbReference type="Proteomes" id="UP000034597">
    <property type="component" value="Unassembled WGS sequence"/>
</dbReference>
<evidence type="ECO:0000313" key="23">
    <source>
        <dbReference type="Proteomes" id="UP000034040"/>
    </source>
</evidence>
<evidence type="ECO:0000313" key="16">
    <source>
        <dbReference type="EMBL" id="KKH45171.1"/>
    </source>
</evidence>
<evidence type="ECO:0000313" key="32">
    <source>
        <dbReference type="Proteomes" id="UP000034597"/>
    </source>
</evidence>
<evidence type="ECO:0000313" key="20">
    <source>
        <dbReference type="EMBL" id="KKH89927.1"/>
    </source>
</evidence>
<evidence type="ECO:0000313" key="21">
    <source>
        <dbReference type="EMBL" id="KKH99553.1"/>
    </source>
</evidence>
<evidence type="ECO:0000313" key="29">
    <source>
        <dbReference type="Proteomes" id="UP000034409"/>
    </source>
</evidence>
<dbReference type="EMBL" id="JJQD01000182">
    <property type="protein sequence ID" value="KKH24129.1"/>
    <property type="molecule type" value="Genomic_DNA"/>
</dbReference>
<evidence type="ECO:0000313" key="15">
    <source>
        <dbReference type="EMBL" id="KKH41664.1"/>
    </source>
</evidence>
<dbReference type="Proteomes" id="UP000034672">
    <property type="component" value="Unassembled WGS sequence"/>
</dbReference>
<evidence type="ECO:0000313" key="7">
    <source>
        <dbReference type="EMBL" id="KKG79636.1"/>
    </source>
</evidence>
<evidence type="ECO:0000313" key="25">
    <source>
        <dbReference type="Proteomes" id="UP000034227"/>
    </source>
</evidence>
<dbReference type="EMBL" id="JJPD01000094">
    <property type="protein sequence ID" value="KKG41465.1"/>
    <property type="molecule type" value="Genomic_DNA"/>
</dbReference>
<dbReference type="EMBL" id="JJPY01000008">
    <property type="protein sequence ID" value="KKH12138.1"/>
    <property type="molecule type" value="Genomic_DNA"/>
</dbReference>
<evidence type="ECO:0000313" key="13">
    <source>
        <dbReference type="EMBL" id="KKH19822.1"/>
    </source>
</evidence>
<evidence type="ECO:0000313" key="37">
    <source>
        <dbReference type="Proteomes" id="UP000034733"/>
    </source>
</evidence>
<proteinExistence type="predicted"/>
<sequence>MQRRRLIIIFVGIFLLLILTVVLPYVIMYNSLHEKKENHTLIIRNQDNTSHEVTVKLFDSNNSSIFNESYVLDPEEKIKSQYPVRLITGTYIEVTLDNNITKAETVYSNLSDTDILYININARSDNPLDLSIVTP</sequence>
<dbReference type="EMBL" id="JJPG01000086">
    <property type="protein sequence ID" value="KKG51787.1"/>
    <property type="molecule type" value="Genomic_DNA"/>
</dbReference>
<dbReference type="Proteomes" id="UP000033933">
    <property type="component" value="Unassembled WGS sequence"/>
</dbReference>
<dbReference type="Proteomes" id="UP000034692">
    <property type="component" value="Unassembled WGS sequence"/>
</dbReference>
<evidence type="ECO:0000313" key="22">
    <source>
        <dbReference type="Proteomes" id="UP000033933"/>
    </source>
</evidence>
<reference evidence="22 23" key="1">
    <citation type="journal article" date="2015" name="ISME J.">
        <title>Genomic and phenotypic differentiation among Methanosarcina mazei populations from Columbia River sediment.</title>
        <authorList>
            <person name="Youngblut N.D."/>
            <person name="Wirth J.S."/>
            <person name="Henriksen J.R."/>
            <person name="Smith M."/>
            <person name="Simon H."/>
            <person name="Metcalf W.W."/>
            <person name="Whitaker R.J."/>
        </authorList>
    </citation>
    <scope>NUCLEOTIDE SEQUENCE [LARGE SCALE GENOMIC DNA]</scope>
    <source>
        <strain evidence="13 37">1.F.A.1B.3</strain>
        <strain evidence="14 25">1.F.A.2.8</strain>
        <strain evidence="15 35">1.H.A.1A.4</strain>
        <strain evidence="16 26">1.H.A.2.1</strain>
        <strain evidence="17 36">1.H.A.2.7</strain>
        <strain evidence="18 22">1.H.M.0.1</strain>
        <strain evidence="19 23">1.H.M.1A.2</strain>
        <strain evidence="20 40">1.H.M.2.3</strain>
        <strain evidence="21 34">1.H.M.2.4</strain>
        <strain evidence="2 32">2.F.T.0.2</strain>
        <strain evidence="3 27">3.F.A.1B.1</strain>
        <strain evidence="4 31">3.F.A.2.12</strain>
        <strain evidence="5 24">3.F.A.2.6</strain>
        <strain evidence="6 30">3.F.T.2.1</strain>
        <strain evidence="7 38">3.H.A.2.4</strain>
        <strain evidence="8 41">3.H.A.2.6</strain>
        <strain evidence="10 29">3.H.A.2.8</strain>
        <strain evidence="9 33">3.H.M.1A.1</strain>
        <strain evidence="12 28">3.H.M.2.7</strain>
        <strain evidence="11 39">3.H.T.1A.1</strain>
    </source>
</reference>
<evidence type="ECO:0000313" key="2">
    <source>
        <dbReference type="EMBL" id="KKG03114.1"/>
    </source>
</evidence>
<dbReference type="EMBL" id="JJQK01000257">
    <property type="protein sequence ID" value="KKH45171.1"/>
    <property type="molecule type" value="Genomic_DNA"/>
</dbReference>
<dbReference type="EMBL" id="JJPS01000098">
    <property type="protein sequence ID" value="KKG90483.1"/>
    <property type="molecule type" value="Genomic_DNA"/>
</dbReference>
<dbReference type="PATRIC" id="fig|2209.44.peg.117"/>
<evidence type="ECO:0000313" key="26">
    <source>
        <dbReference type="Proteomes" id="UP000034259"/>
    </source>
</evidence>
<evidence type="ECO:0000313" key="3">
    <source>
        <dbReference type="EMBL" id="KKG36170.1"/>
    </source>
</evidence>
<organism evidence="8 41">
    <name type="scientific">Methanosarcina mazei</name>
    <name type="common">Methanosarcina frisia</name>
    <dbReference type="NCBI Taxonomy" id="2209"/>
    <lineage>
        <taxon>Archaea</taxon>
        <taxon>Methanobacteriati</taxon>
        <taxon>Methanobacteriota</taxon>
        <taxon>Stenosarchaea group</taxon>
        <taxon>Methanomicrobia</taxon>
        <taxon>Methanosarcinales</taxon>
        <taxon>Methanosarcinaceae</taxon>
        <taxon>Methanosarcina</taxon>
    </lineage>
</organism>
<dbReference type="EMBL" id="JJPP01000079">
    <property type="protein sequence ID" value="KKG79636.1"/>
    <property type="molecule type" value="Genomic_DNA"/>
</dbReference>
<dbReference type="Proteomes" id="UP000034577">
    <property type="component" value="Unassembled WGS sequence"/>
</dbReference>
<evidence type="ECO:0000313" key="10">
    <source>
        <dbReference type="EMBL" id="KKG90483.1"/>
    </source>
</evidence>
<dbReference type="EMBL" id="JJQX01000017">
    <property type="protein sequence ID" value="KKH99553.1"/>
    <property type="molecule type" value="Genomic_DNA"/>
</dbReference>
<evidence type="ECO:0000313" key="39">
    <source>
        <dbReference type="Proteomes" id="UP000034820"/>
    </source>
</evidence>
<evidence type="ECO:0000313" key="5">
    <source>
        <dbReference type="EMBL" id="KKG51787.1"/>
    </source>
</evidence>
<dbReference type="EMBL" id="JJQI01000026">
    <property type="protein sequence ID" value="KKH41664.1"/>
    <property type="molecule type" value="Genomic_DNA"/>
</dbReference>
<evidence type="ECO:0000313" key="33">
    <source>
        <dbReference type="Proteomes" id="UP000034657"/>
    </source>
</evidence>
<dbReference type="Proteomes" id="UP000034657">
    <property type="component" value="Unassembled WGS sequence"/>
</dbReference>
<evidence type="ECO:0000313" key="18">
    <source>
        <dbReference type="EMBL" id="KKH66929.1"/>
    </source>
</evidence>
<dbReference type="GeneID" id="24849955"/>
<evidence type="ECO:0000313" key="11">
    <source>
        <dbReference type="EMBL" id="KKH12138.1"/>
    </source>
</evidence>
<dbReference type="EMBL" id="JJPR01000103">
    <property type="protein sequence ID" value="KKG85559.1"/>
    <property type="molecule type" value="Genomic_DNA"/>
</dbReference>
<name>A0A0F8J1V3_METMZ</name>
<evidence type="ECO:0000313" key="12">
    <source>
        <dbReference type="EMBL" id="KKH14700.1"/>
    </source>
</evidence>
<evidence type="ECO:0000313" key="24">
    <source>
        <dbReference type="Proteomes" id="UP000034195"/>
    </source>
</evidence>
<dbReference type="EMBL" id="JJQQ01000082">
    <property type="protein sequence ID" value="KKH66929.1"/>
    <property type="molecule type" value="Genomic_DNA"/>
</dbReference>
<dbReference type="Proteomes" id="UP000034817">
    <property type="component" value="Unassembled WGS sequence"/>
</dbReference>
<dbReference type="EMBL" id="JJPX01000006">
    <property type="protein sequence ID" value="KKH14700.1"/>
    <property type="molecule type" value="Genomic_DNA"/>
</dbReference>
<dbReference type="RefSeq" id="WP_048037647.1">
    <property type="nucleotide sequence ID" value="NZ_AP019780.1"/>
</dbReference>
<dbReference type="EMBL" id="JJPL01000105">
    <property type="protein sequence ID" value="KKG63016.1"/>
    <property type="molecule type" value="Genomic_DNA"/>
</dbReference>
<dbReference type="Proteomes" id="UP000034227">
    <property type="component" value="Unassembled WGS sequence"/>
</dbReference>
<dbReference type="Proteomes" id="UP000034298">
    <property type="component" value="Unassembled WGS sequence"/>
</dbReference>
<dbReference type="Proteomes" id="UP000034259">
    <property type="component" value="Unassembled WGS sequence"/>
</dbReference>
<dbReference type="Proteomes" id="UP000034387">
    <property type="component" value="Unassembled WGS sequence"/>
</dbReference>
<gene>
    <name evidence="3" type="ORF">DU30_19995</name>
    <name evidence="4" type="ORF">DU35_04745</name>
    <name evidence="5" type="ORF">DU38_03915</name>
    <name evidence="2" type="ORF">DU40_05360</name>
    <name evidence="12" type="ORF">DU42_01195</name>
    <name evidence="13" type="ORF">DU48_01360</name>
    <name evidence="11" type="ORF">DU51_03345</name>
    <name evidence="7" type="ORF">DU55_19895</name>
    <name evidence="8" type="ORF">DU57_00540</name>
    <name evidence="14" type="ORF">DU58_03375</name>
    <name evidence="10" type="ORF">DU59_02220</name>
    <name evidence="6" type="ORF">DU67_01150</name>
    <name evidence="9" type="ORF">DU69_00125</name>
    <name evidence="15" type="ORF">DU71_04630</name>
    <name evidence="16" type="ORF">DU72_02130</name>
    <name evidence="17" type="ORF">DU75_19295</name>
    <name evidence="19" type="ORF">DU77_15180</name>
    <name evidence="21" type="ORF">DU79_06315</name>
    <name evidence="18" type="ORF">DU87_15145</name>
    <name evidence="20" type="ORF">DU88_18585</name>
</gene>
<evidence type="ECO:0000313" key="27">
    <source>
        <dbReference type="Proteomes" id="UP000034298"/>
    </source>
</evidence>
<dbReference type="Proteomes" id="UP000034733">
    <property type="component" value="Unassembled WGS sequence"/>
</dbReference>
<evidence type="ECO:0000313" key="28">
    <source>
        <dbReference type="Proteomes" id="UP000034387"/>
    </source>
</evidence>
<evidence type="ECO:0000313" key="35">
    <source>
        <dbReference type="Proteomes" id="UP000034672"/>
    </source>
</evidence>
<accession>A0A0F8J1V3</accession>
<evidence type="ECO:0000313" key="38">
    <source>
        <dbReference type="Proteomes" id="UP000034817"/>
    </source>
</evidence>
<evidence type="ECO:0000313" key="9">
    <source>
        <dbReference type="EMBL" id="KKG88327.1"/>
    </source>
</evidence>
<comment type="caution">
    <text evidence="8">The sequence shown here is derived from an EMBL/GenBank/DDBJ whole genome shotgun (WGS) entry which is preliminary data.</text>
</comment>
<feature type="transmembrane region" description="Helical" evidence="1">
    <location>
        <begin position="6"/>
        <end position="27"/>
    </location>
</feature>
<evidence type="ECO:0000313" key="41">
    <source>
        <dbReference type="Proteomes" id="UP000034950"/>
    </source>
</evidence>
<dbReference type="Proteomes" id="UP000034668">
    <property type="component" value="Unassembled WGS sequence"/>
</dbReference>
<dbReference type="Proteomes" id="UP000034937">
    <property type="component" value="Unassembled WGS sequence"/>
</dbReference>
<evidence type="ECO:0000313" key="36">
    <source>
        <dbReference type="Proteomes" id="UP000034692"/>
    </source>
</evidence>